<reference evidence="2" key="1">
    <citation type="submission" date="2017-02" db="EMBL/GenBank/DDBJ databases">
        <authorList>
            <person name="Dridi B."/>
        </authorList>
    </citation>
    <scope>NUCLEOTIDE SEQUENCE [LARGE SCALE GENOMIC DNA]</scope>
    <source>
        <strain evidence="2">B Co 03.10</strain>
    </source>
</reference>
<dbReference type="PANTHER" id="PTHR48100">
    <property type="entry name" value="BROAD-SPECIFICITY PHOSPHATASE YOR283W-RELATED"/>
    <property type="match status" value="1"/>
</dbReference>
<dbReference type="PANTHER" id="PTHR48100:SF51">
    <property type="entry name" value="PHOSPHOGLYCERATE MUTASE"/>
    <property type="match status" value="1"/>
</dbReference>
<dbReference type="GO" id="GO:0005737">
    <property type="term" value="C:cytoplasm"/>
    <property type="evidence" value="ECO:0007669"/>
    <property type="project" value="TreeGrafter"/>
</dbReference>
<dbReference type="AlphaFoldDB" id="A0A1X6XHS0"/>
<keyword evidence="2" id="KW-1185">Reference proteome</keyword>
<dbReference type="SMART" id="SM00855">
    <property type="entry name" value="PGAM"/>
    <property type="match status" value="1"/>
</dbReference>
<dbReference type="RefSeq" id="WP_087007529.1">
    <property type="nucleotide sequence ID" value="NZ_FWFF01000017.1"/>
</dbReference>
<gene>
    <name evidence="1" type="ORF">FM105_09305</name>
</gene>
<dbReference type="InterPro" id="IPR029033">
    <property type="entry name" value="His_PPase_superfam"/>
</dbReference>
<dbReference type="Pfam" id="PF00300">
    <property type="entry name" value="His_Phos_1"/>
    <property type="match status" value="1"/>
</dbReference>
<dbReference type="InterPro" id="IPR050275">
    <property type="entry name" value="PGM_Phosphatase"/>
</dbReference>
<dbReference type="InterPro" id="IPR013078">
    <property type="entry name" value="His_Pase_superF_clade-1"/>
</dbReference>
<dbReference type="SUPFAM" id="SSF53254">
    <property type="entry name" value="Phosphoglycerate mutase-like"/>
    <property type="match status" value="1"/>
</dbReference>
<dbReference type="CDD" id="cd07067">
    <property type="entry name" value="HP_PGM_like"/>
    <property type="match status" value="1"/>
</dbReference>
<proteinExistence type="predicted"/>
<sequence length="221" mass="24410">MPQLRIHLVRHGEVFNPEGILYGRLPGYGLSERGFEMAQRVAAALPAKDPHLRALVASPLQRAQETIAPLAERLALPVVTDERVIEAENDFEGTRVTKDSLVRDPRSLFLVRNPLRPSWGERYIDQALRMRAAMMSLRSRLAAIAARDGLDEASGVIVSHQLPIWSTRLWTEGRPLAHDPRKRECALASVTSFSDGSGTLDVVEYEDIAGDLQLTQPGTGA</sequence>
<protein>
    <submittedName>
        <fullName evidence="1">Hypothetical, related to broad specificity phosphatases COG0406</fullName>
    </submittedName>
</protein>
<dbReference type="GO" id="GO:0016791">
    <property type="term" value="F:phosphatase activity"/>
    <property type="evidence" value="ECO:0007669"/>
    <property type="project" value="TreeGrafter"/>
</dbReference>
<accession>A0A1X6XHS0</accession>
<evidence type="ECO:0000313" key="1">
    <source>
        <dbReference type="EMBL" id="SLM98668.1"/>
    </source>
</evidence>
<dbReference type="EMBL" id="FWFF01000017">
    <property type="protein sequence ID" value="SLM98668.1"/>
    <property type="molecule type" value="Genomic_DNA"/>
</dbReference>
<dbReference type="Proteomes" id="UP000196581">
    <property type="component" value="Unassembled WGS sequence"/>
</dbReference>
<dbReference type="Gene3D" id="3.40.50.1240">
    <property type="entry name" value="Phosphoglycerate mutase-like"/>
    <property type="match status" value="1"/>
</dbReference>
<evidence type="ECO:0000313" key="2">
    <source>
        <dbReference type="Proteomes" id="UP000196581"/>
    </source>
</evidence>
<organism evidence="1 2">
    <name type="scientific">Brevibacterium yomogidense</name>
    <dbReference type="NCBI Taxonomy" id="946573"/>
    <lineage>
        <taxon>Bacteria</taxon>
        <taxon>Bacillati</taxon>
        <taxon>Actinomycetota</taxon>
        <taxon>Actinomycetes</taxon>
        <taxon>Micrococcales</taxon>
        <taxon>Brevibacteriaceae</taxon>
        <taxon>Brevibacterium</taxon>
    </lineage>
</organism>
<name>A0A1X6XHS0_9MICO</name>